<feature type="domain" description="FBD" evidence="1">
    <location>
        <begin position="300"/>
        <end position="365"/>
    </location>
</feature>
<dbReference type="AlphaFoldDB" id="A0AAE0AFI0"/>
<organism evidence="2 3">
    <name type="scientific">Dipteronia sinensis</name>
    <dbReference type="NCBI Taxonomy" id="43782"/>
    <lineage>
        <taxon>Eukaryota</taxon>
        <taxon>Viridiplantae</taxon>
        <taxon>Streptophyta</taxon>
        <taxon>Embryophyta</taxon>
        <taxon>Tracheophyta</taxon>
        <taxon>Spermatophyta</taxon>
        <taxon>Magnoliopsida</taxon>
        <taxon>eudicotyledons</taxon>
        <taxon>Gunneridae</taxon>
        <taxon>Pentapetalae</taxon>
        <taxon>rosids</taxon>
        <taxon>malvids</taxon>
        <taxon>Sapindales</taxon>
        <taxon>Sapindaceae</taxon>
        <taxon>Hippocastanoideae</taxon>
        <taxon>Acereae</taxon>
        <taxon>Dipteronia</taxon>
    </lineage>
</organism>
<dbReference type="CDD" id="cd22160">
    <property type="entry name" value="F-box_AtFBL13-like"/>
    <property type="match status" value="1"/>
</dbReference>
<reference evidence="2" key="1">
    <citation type="journal article" date="2023" name="Plant J.">
        <title>Genome sequences and population genomics provide insights into the demographic history, inbreeding, and mutation load of two 'living fossil' tree species of Dipteronia.</title>
        <authorList>
            <person name="Feng Y."/>
            <person name="Comes H.P."/>
            <person name="Chen J."/>
            <person name="Zhu S."/>
            <person name="Lu R."/>
            <person name="Zhang X."/>
            <person name="Li P."/>
            <person name="Qiu J."/>
            <person name="Olsen K.M."/>
            <person name="Qiu Y."/>
        </authorList>
    </citation>
    <scope>NUCLEOTIDE SEQUENCE</scope>
    <source>
        <strain evidence="2">NBL</strain>
    </source>
</reference>
<dbReference type="InterPro" id="IPR053781">
    <property type="entry name" value="F-box_AtFBL13-like"/>
</dbReference>
<dbReference type="InterPro" id="IPR032675">
    <property type="entry name" value="LRR_dom_sf"/>
</dbReference>
<protein>
    <recommendedName>
        <fullName evidence="1">FBD domain-containing protein</fullName>
    </recommendedName>
</protein>
<dbReference type="EMBL" id="JANJYJ010000005">
    <property type="protein sequence ID" value="KAK3212245.1"/>
    <property type="molecule type" value="Genomic_DNA"/>
</dbReference>
<dbReference type="Pfam" id="PF00646">
    <property type="entry name" value="F-box"/>
    <property type="match status" value="1"/>
</dbReference>
<gene>
    <name evidence="2" type="ORF">Dsin_016951</name>
</gene>
<keyword evidence="3" id="KW-1185">Reference proteome</keyword>
<dbReference type="SMART" id="SM00579">
    <property type="entry name" value="FBD"/>
    <property type="match status" value="1"/>
</dbReference>
<accession>A0AAE0AFI0</accession>
<dbReference type="PANTHER" id="PTHR31900:SF30">
    <property type="entry name" value="SUPERFAMILY PROTEIN, PUTATIVE-RELATED"/>
    <property type="match status" value="1"/>
</dbReference>
<evidence type="ECO:0000259" key="1">
    <source>
        <dbReference type="SMART" id="SM00579"/>
    </source>
</evidence>
<sequence>MDLERLGKHNRGEDIINVRDDILSHILSHLSTKDAFKTCVLSSRWKNLWTSIYNLRFEYWGGEYCKRYSFMSFVDRVLSLYQSKDIQEFHLDFHYLETDDLSRGVEIEESWRPCCCPVHEDLSIYGSDLDAAASATPDLDINDYLLTFDICVPTLKKLSICHLLDYNNLEGVSKLEFVITARNLEYLYIQDSSLASITVNERPSLHEVSLEVGVDRFLVDELGGLQVSQDEANGGMELLKGISSNTELLSLTFLTMEALSLAFNDNMPCFPSLIHLELGIEACFGWKLLPKFLNNSPNLEELVPTKMENVKGEDDELEVVSYMLRNCVVLEEFYVDIVDSESKPDLQKQILMYPRGSVSCKIEFL</sequence>
<proteinExistence type="predicted"/>
<dbReference type="InterPro" id="IPR006566">
    <property type="entry name" value="FBD"/>
</dbReference>
<dbReference type="InterPro" id="IPR036047">
    <property type="entry name" value="F-box-like_dom_sf"/>
</dbReference>
<dbReference type="SUPFAM" id="SSF81383">
    <property type="entry name" value="F-box domain"/>
    <property type="match status" value="1"/>
</dbReference>
<dbReference type="Proteomes" id="UP001281410">
    <property type="component" value="Unassembled WGS sequence"/>
</dbReference>
<dbReference type="PANTHER" id="PTHR31900">
    <property type="entry name" value="F-BOX/RNI SUPERFAMILY PROTEIN-RELATED"/>
    <property type="match status" value="1"/>
</dbReference>
<evidence type="ECO:0000313" key="2">
    <source>
        <dbReference type="EMBL" id="KAK3212245.1"/>
    </source>
</evidence>
<dbReference type="Gene3D" id="3.80.10.10">
    <property type="entry name" value="Ribonuclease Inhibitor"/>
    <property type="match status" value="1"/>
</dbReference>
<comment type="caution">
    <text evidence="2">The sequence shown here is derived from an EMBL/GenBank/DDBJ whole genome shotgun (WGS) entry which is preliminary data.</text>
</comment>
<dbReference type="InterPro" id="IPR050232">
    <property type="entry name" value="FBL13/AtMIF1-like"/>
</dbReference>
<name>A0AAE0AFI0_9ROSI</name>
<dbReference type="InterPro" id="IPR001810">
    <property type="entry name" value="F-box_dom"/>
</dbReference>
<evidence type="ECO:0000313" key="3">
    <source>
        <dbReference type="Proteomes" id="UP001281410"/>
    </source>
</evidence>